<dbReference type="AlphaFoldDB" id="A0A0Q3HUL6"/>
<comment type="caution">
    <text evidence="2">The sequence shown here is derived from an EMBL/GenBank/DDBJ whole genome shotgun (WGS) entry which is preliminary data.</text>
</comment>
<dbReference type="RefSeq" id="WP_056015271.1">
    <property type="nucleotide sequence ID" value="NZ_LLYZ01000005.1"/>
</dbReference>
<dbReference type="Proteomes" id="UP000051682">
    <property type="component" value="Unassembled WGS sequence"/>
</dbReference>
<keyword evidence="1" id="KW-0732">Signal</keyword>
<gene>
    <name evidence="2" type="ORF">AR438_11700</name>
</gene>
<dbReference type="OrthoDB" id="940811at2"/>
<evidence type="ECO:0000256" key="1">
    <source>
        <dbReference type="SAM" id="SignalP"/>
    </source>
</evidence>
<reference evidence="2 3" key="1">
    <citation type="submission" date="2015-10" db="EMBL/GenBank/DDBJ databases">
        <title>Chryseobacterium aquaticum genome.</title>
        <authorList>
            <person name="Newman J.D."/>
            <person name="Ferguson M.B."/>
            <person name="Miller J.R."/>
        </authorList>
    </citation>
    <scope>NUCLEOTIDE SEQUENCE [LARGE SCALE GENOMIC DNA]</scope>
    <source>
        <strain evidence="2 3">KCTC 12483</strain>
    </source>
</reference>
<keyword evidence="3" id="KW-1185">Reference proteome</keyword>
<protein>
    <submittedName>
        <fullName evidence="2">Uncharacterized protein</fullName>
    </submittedName>
</protein>
<evidence type="ECO:0000313" key="2">
    <source>
        <dbReference type="EMBL" id="KQK26229.1"/>
    </source>
</evidence>
<name>A0A0Q3HUL6_9FLAO</name>
<accession>A0A0Q3HUL6</accession>
<dbReference type="STRING" id="452084.AR438_11700"/>
<feature type="signal peptide" evidence="1">
    <location>
        <begin position="1"/>
        <end position="18"/>
    </location>
</feature>
<feature type="chain" id="PRO_5006203717" evidence="1">
    <location>
        <begin position="19"/>
        <end position="285"/>
    </location>
</feature>
<sequence>MKKEILTIFVLISAISFAQVGVNTKTPQSTLDVVGDPTDLTKVDGIIAPRISGNNLANKDTLYTTAQTGTIVYVTSGVVVPTAKTVNVTTVGYYYFDGSVWVKMSSSNQSGPKTLFLDATNVTTNSANEANAFNTGADILVNFDSSSHVRLNTLNATVNKESVIISDSGFYQITASLTTVIEAETDLDIFQSFNVEKSSDNGTTWTPISGTRVRESIPENFSNVRLYSVLPTIVTQLQANDRIRLVTFRPKSASGVVLGQAVTSFQINGVSAQGTKGYSLGLTKL</sequence>
<proteinExistence type="predicted"/>
<evidence type="ECO:0000313" key="3">
    <source>
        <dbReference type="Proteomes" id="UP000051682"/>
    </source>
</evidence>
<dbReference type="EMBL" id="LLYZ01000005">
    <property type="protein sequence ID" value="KQK26229.1"/>
    <property type="molecule type" value="Genomic_DNA"/>
</dbReference>
<organism evidence="2 3">
    <name type="scientific">Chryseobacterium aquaticum</name>
    <dbReference type="NCBI Taxonomy" id="452084"/>
    <lineage>
        <taxon>Bacteria</taxon>
        <taxon>Pseudomonadati</taxon>
        <taxon>Bacteroidota</taxon>
        <taxon>Flavobacteriia</taxon>
        <taxon>Flavobacteriales</taxon>
        <taxon>Weeksellaceae</taxon>
        <taxon>Chryseobacterium group</taxon>
        <taxon>Chryseobacterium</taxon>
    </lineage>
</organism>